<evidence type="ECO:0000259" key="2">
    <source>
        <dbReference type="Pfam" id="PF23844"/>
    </source>
</evidence>
<dbReference type="RefSeq" id="WP_161719953.1">
    <property type="nucleotide sequence ID" value="NZ_JAAAPO010000005.1"/>
</dbReference>
<protein>
    <submittedName>
        <fullName evidence="4">TIGR02217 family protein</fullName>
    </submittedName>
</protein>
<feature type="domain" description="DUF2460" evidence="1">
    <location>
        <begin position="576"/>
        <end position="782"/>
    </location>
</feature>
<comment type="caution">
    <text evidence="4">The sequence shown here is derived from an EMBL/GenBank/DDBJ whole genome shotgun (WGS) entry which is preliminary data.</text>
</comment>
<proteinExistence type="predicted"/>
<keyword evidence="5" id="KW-1185">Reference proteome</keyword>
<sequence>MAFWLASARTGQETEWIQRFDPRFWTINFGRPMMGSVVTTAADALRVDLSFLTQGDLAGLIWDSVDAMDHPLLAYDTHRDYSRTTLSFRWRSGGIASLDAVNGPTLTIEGRDATGAARVWYVRLWNFANGTGQDAQITLPFSTIFGGWSSTIGADPLYPADIDRMFISLVSPDYAGGSTTPLTAPVDGWVEMTNIRCDGHNAMLRIGNVFVPPHGLAVATAYDDSYNQTPARLIRSLRQLGYRGSVLHYIGMSHYFRLKAQSGAYVVPNDGDNPLCGPARAWHAAFFAQCAAAGLSPIASMSYEVLAQHCPDDWQQRAANGDPARTGWSPPSALLSPASTAAMAWLQLTAATIAQMLHEAGCAIRFQVGEPWWWVMPDGRICLYDDAAKAAFGGSPVAIPDMRQSLNSAQTALLDQAGALLAASTIAIGTRVKQVASSIGTSAETLLLTFLPTVLDPAMPELRRANLPVGWAAPAFDRLQVEDYDWLTAGADAARQAAYALVNSRLGYSQTAQDYLAGFVLLESQADQWQLIDRGIDEARNRGCHEIFVWALPQICRDGFVAIPQSQDSTAMNAFDDVIYPLALALDTQVAPEFSTSIITTASGFEHRNSQWANARLRFDVGPGVRSDSDLATLIGFFRARRGAARGFRLKDPTDFSSHGMTGTPTANDQLLGVGDGIATSFALIKRYGESTMAVEDMQRRRITRPRAASLLVSVGGSAVTSGWTLGDGGIIHFATPPASGAQVRAGFLFDVPVRFEQDKLDVAGVTFLAGEVPNVPVVEIREAV</sequence>
<dbReference type="InterPro" id="IPR057102">
    <property type="entry name" value="NCTSP_N"/>
</dbReference>
<accession>A0ABW9XGR7</accession>
<evidence type="ECO:0000313" key="5">
    <source>
        <dbReference type="Proteomes" id="UP000753724"/>
    </source>
</evidence>
<gene>
    <name evidence="4" type="ORF">GTZ99_14165</name>
</gene>
<dbReference type="InterPro" id="IPR011740">
    <property type="entry name" value="DUF2460"/>
</dbReference>
<name>A0ABW9XGR7_9SPHN</name>
<dbReference type="Proteomes" id="UP000753724">
    <property type="component" value="Unassembled WGS sequence"/>
</dbReference>
<evidence type="ECO:0000313" key="4">
    <source>
        <dbReference type="EMBL" id="NBC37696.1"/>
    </source>
</evidence>
<reference evidence="5" key="1">
    <citation type="submission" date="2020-01" db="EMBL/GenBank/DDBJ databases">
        <title>Sphingomonas sp. strain CSW-10.</title>
        <authorList>
            <person name="Chen W.-M."/>
        </authorList>
    </citation>
    <scope>NUCLEOTIDE SEQUENCE [LARGE SCALE GENOMIC DNA]</scope>
    <source>
        <strain evidence="5">FSY-8</strain>
    </source>
</reference>
<dbReference type="EMBL" id="JAAAPO010000005">
    <property type="protein sequence ID" value="NBC37696.1"/>
    <property type="molecule type" value="Genomic_DNA"/>
</dbReference>
<organism evidence="4 5">
    <name type="scientific">Novosphingobium ovatum</name>
    <dbReference type="NCBI Taxonomy" id="1908523"/>
    <lineage>
        <taxon>Bacteria</taxon>
        <taxon>Pseudomonadati</taxon>
        <taxon>Pseudomonadota</taxon>
        <taxon>Alphaproteobacteria</taxon>
        <taxon>Sphingomonadales</taxon>
        <taxon>Sphingomonadaceae</taxon>
        <taxon>Novosphingobium</taxon>
    </lineage>
</organism>
<feature type="domain" description="Non-contractile tail sheath TIM barrel" evidence="3">
    <location>
        <begin position="212"/>
        <end position="560"/>
    </location>
</feature>
<dbReference type="Pfam" id="PF23845">
    <property type="entry name" value="TIM-barrel_NCTSP"/>
    <property type="match status" value="1"/>
</dbReference>
<dbReference type="Pfam" id="PF09343">
    <property type="entry name" value="DUF2460"/>
    <property type="match status" value="1"/>
</dbReference>
<evidence type="ECO:0000259" key="3">
    <source>
        <dbReference type="Pfam" id="PF23845"/>
    </source>
</evidence>
<dbReference type="NCBIfam" id="TIGR02217">
    <property type="entry name" value="chp_TIGR02217"/>
    <property type="match status" value="1"/>
</dbReference>
<dbReference type="Pfam" id="PF23844">
    <property type="entry name" value="NCTSP_N"/>
    <property type="match status" value="1"/>
</dbReference>
<dbReference type="InterPro" id="IPR057122">
    <property type="entry name" value="TIM-barrel_NCTSP"/>
</dbReference>
<evidence type="ECO:0000259" key="1">
    <source>
        <dbReference type="Pfam" id="PF09343"/>
    </source>
</evidence>
<feature type="domain" description="Non-contractile tail sheath N-terminal" evidence="2">
    <location>
        <begin position="17"/>
        <end position="207"/>
    </location>
</feature>